<dbReference type="SUPFAM" id="SSF48452">
    <property type="entry name" value="TPR-like"/>
    <property type="match status" value="1"/>
</dbReference>
<keyword evidence="2" id="KW-1185">Reference proteome</keyword>
<comment type="caution">
    <text evidence="1">The sequence shown here is derived from an EMBL/GenBank/DDBJ whole genome shotgun (WGS) entry which is preliminary data.</text>
</comment>
<dbReference type="EMBL" id="BMNG01000026">
    <property type="protein sequence ID" value="GGO58965.1"/>
    <property type="molecule type" value="Genomic_DNA"/>
</dbReference>
<reference evidence="2" key="1">
    <citation type="journal article" date="2019" name="Int. J. Syst. Evol. Microbiol.">
        <title>The Global Catalogue of Microorganisms (GCM) 10K type strain sequencing project: providing services to taxonomists for standard genome sequencing and annotation.</title>
        <authorList>
            <consortium name="The Broad Institute Genomics Platform"/>
            <consortium name="The Broad Institute Genome Sequencing Center for Infectious Disease"/>
            <person name="Wu L."/>
            <person name="Ma J."/>
        </authorList>
    </citation>
    <scope>NUCLEOTIDE SEQUENCE [LARGE SCALE GENOMIC DNA]</scope>
    <source>
        <strain evidence="2">CGMCC 4.7349</strain>
    </source>
</reference>
<sequence length="457" mass="49459">MGVILEERHPLNQVLTVRGWTAEYCLRRVADRHKALGYGGMAIRKEKVSRWTRPGNPQTPNMPTQVAMAEVLGIDAREIRAQPWPHWLLLALRDDTAIWESPWNPAGTIQALDHAGGLVDLDRRGFLIATTATLAATLAQWATADPVPATASGGRQIGAAVADRFDSRLDDLRHLDDDLGSDHVYDAACAEKRLITRLLRDNSYSENTGRRLHASAAEASRLAGWCAFDSGQTAAAERHFVTSLRAAAGAGDRTAGATALAFWANLRYANSTPDPRGALDLLDGALTHRADITSPRVLTMLYIRQARAHSIAGEPTAAYRAIGNALAAYDRGTPPDEDLQSMYWITTGEVLQAAASAALSLGDPRRALTYFSSAVTHHDPYDSDKEPRGTAIYLARQAEAHLALGDLDGAVETGQQAVGLMGGVTSARGSETLNRLRTEFSRHRSTPVVRTFLDETG</sequence>
<proteinExistence type="predicted"/>
<protein>
    <submittedName>
        <fullName evidence="1">MFS transporter</fullName>
    </submittedName>
</protein>
<dbReference type="Gene3D" id="1.25.40.10">
    <property type="entry name" value="Tetratricopeptide repeat domain"/>
    <property type="match status" value="1"/>
</dbReference>
<organism evidence="1 2">
    <name type="scientific">Streptomyces lasiicapitis</name>
    <dbReference type="NCBI Taxonomy" id="1923961"/>
    <lineage>
        <taxon>Bacteria</taxon>
        <taxon>Bacillati</taxon>
        <taxon>Actinomycetota</taxon>
        <taxon>Actinomycetes</taxon>
        <taxon>Kitasatosporales</taxon>
        <taxon>Streptomycetaceae</taxon>
        <taxon>Streptomyces</taxon>
    </lineage>
</organism>
<accession>A0ABQ2MUM8</accession>
<evidence type="ECO:0000313" key="1">
    <source>
        <dbReference type="EMBL" id="GGO58965.1"/>
    </source>
</evidence>
<dbReference type="InterPro" id="IPR011990">
    <property type="entry name" value="TPR-like_helical_dom_sf"/>
</dbReference>
<dbReference type="RefSeq" id="WP_229697659.1">
    <property type="nucleotide sequence ID" value="NZ_BMNG01000026.1"/>
</dbReference>
<gene>
    <name evidence="1" type="ORF">GCM10012286_79480</name>
</gene>
<dbReference type="Proteomes" id="UP000656881">
    <property type="component" value="Unassembled WGS sequence"/>
</dbReference>
<evidence type="ECO:0000313" key="2">
    <source>
        <dbReference type="Proteomes" id="UP000656881"/>
    </source>
</evidence>
<name>A0ABQ2MUM8_9ACTN</name>